<gene>
    <name evidence="2" type="primary">41</name>
    <name evidence="2" type="ORF">SEA_CHEWYVIII_41</name>
</gene>
<accession>A0A1C9EI27</accession>
<evidence type="ECO:0000256" key="1">
    <source>
        <dbReference type="SAM" id="MobiDB-lite"/>
    </source>
</evidence>
<proteinExistence type="predicted"/>
<feature type="compositionally biased region" description="Basic and acidic residues" evidence="1">
    <location>
        <begin position="33"/>
        <end position="43"/>
    </location>
</feature>
<sequence length="221" mass="24007">MRNTLSKHTGFGGFGGKVFDPWARKPRITRAQPRRDDDLDEHGKPKKKHEPANLTAEQAQALYLESQEKLDEANQNAQLATYIAAENAWKLEQAQLANRTEDEKKFDEAVAAALPDKIAAAVAEATTPLHEKIEKMQLENVDSAISLALSNAKIDPKSVASVIAKLDKPSFLNEDGTVKAEDVKALVTGFSAPGDTRPPRTGGLAATNDRGFGQYASKNKT</sequence>
<protein>
    <submittedName>
        <fullName evidence="2">Scaffolding protein</fullName>
    </submittedName>
</protein>
<dbReference type="EMBL" id="KX557288">
    <property type="protein sequence ID" value="AON97463.1"/>
    <property type="molecule type" value="Genomic_DNA"/>
</dbReference>
<reference evidence="3" key="1">
    <citation type="submission" date="2016-07" db="EMBL/GenBank/DDBJ databases">
        <authorList>
            <person name="Florea S."/>
            <person name="Webb J.S."/>
            <person name="Jaromczyk J."/>
            <person name="Schardl C.L."/>
        </authorList>
    </citation>
    <scope>NUCLEOTIDE SEQUENCE [LARGE SCALE GENOMIC DNA]</scope>
</reference>
<name>A0A1C9EI27_9CAUD</name>
<evidence type="ECO:0000313" key="2">
    <source>
        <dbReference type="EMBL" id="AON97463.1"/>
    </source>
</evidence>
<feature type="region of interest" description="Disordered" evidence="1">
    <location>
        <begin position="190"/>
        <end position="221"/>
    </location>
</feature>
<evidence type="ECO:0000313" key="3">
    <source>
        <dbReference type="Proteomes" id="UP000221751"/>
    </source>
</evidence>
<dbReference type="GeneID" id="80018740"/>
<dbReference type="Proteomes" id="UP000221751">
    <property type="component" value="Segment"/>
</dbReference>
<keyword evidence="3" id="KW-1185">Reference proteome</keyword>
<feature type="region of interest" description="Disordered" evidence="1">
    <location>
        <begin position="1"/>
        <end position="56"/>
    </location>
</feature>
<dbReference type="KEGG" id="vg:80018740"/>
<dbReference type="RefSeq" id="YP_010754158.1">
    <property type="nucleotide sequence ID" value="NC_073456.1"/>
</dbReference>
<organism evidence="2 3">
    <name type="scientific">Rhodococcus phage ChewyVIII</name>
    <dbReference type="NCBI Taxonomy" id="1887657"/>
    <lineage>
        <taxon>Viruses</taxon>
        <taxon>Duplodnaviria</taxon>
        <taxon>Heunggongvirae</taxon>
        <taxon>Uroviricota</taxon>
        <taxon>Caudoviricetes</taxon>
        <taxon>Chewyvirus</taxon>
        <taxon>Chewyvirus chewyVIII</taxon>
    </lineage>
</organism>